<feature type="compositionally biased region" description="Low complexity" evidence="4">
    <location>
        <begin position="1"/>
        <end position="19"/>
    </location>
</feature>
<feature type="compositionally biased region" description="Low complexity" evidence="4">
    <location>
        <begin position="2243"/>
        <end position="2254"/>
    </location>
</feature>
<dbReference type="InterPro" id="IPR028994">
    <property type="entry name" value="Integrin_alpha_N"/>
</dbReference>
<comment type="subcellular location">
    <subcellularLocation>
        <location evidence="1">Secreted</location>
    </subcellularLocation>
</comment>
<dbReference type="Pfam" id="PF12256">
    <property type="entry name" value="TcdB_toxin_midN"/>
    <property type="match status" value="1"/>
</dbReference>
<feature type="region of interest" description="Disordered" evidence="4">
    <location>
        <begin position="1"/>
        <end position="62"/>
    </location>
</feature>
<comment type="caution">
    <text evidence="7">The sequence shown here is derived from an EMBL/GenBank/DDBJ whole genome shotgun (WGS) entry which is preliminary data.</text>
</comment>
<dbReference type="Pfam" id="PF03534">
    <property type="entry name" value="SpvB"/>
    <property type="match status" value="1"/>
</dbReference>
<evidence type="ECO:0000313" key="8">
    <source>
        <dbReference type="Proteomes" id="UP000241444"/>
    </source>
</evidence>
<dbReference type="InterPro" id="IPR022385">
    <property type="entry name" value="Rhs_assc_core"/>
</dbReference>
<evidence type="ECO:0000313" key="7">
    <source>
        <dbReference type="EMBL" id="PSH61687.1"/>
    </source>
</evidence>
<dbReference type="GO" id="GO:0005737">
    <property type="term" value="C:cytoplasm"/>
    <property type="evidence" value="ECO:0007669"/>
    <property type="project" value="InterPro"/>
</dbReference>
<sequence length="2563" mass="286197">MTRNPAAPSASSSAAAAGPRSGGGAPDQRPAITLPTGGGAIRGIDEKFRTNPTNGSGTLSVPIAVSPARQAFGPQLTLRYDSGGGSGPFGLGWELSLPSVSRKTEKGVPRYQDGEESDVFILSEAEDLVPVLVSTGTGPARHHENRGVDDTPYLIHRYRPRIEGLFARIERWTNQQTGESHWRSITRDNVTTLYGRTGESRIADPVDPRRIFRWLICESYDDTGNAIVYRYKAEDSANVDPSQVHERNRTPLSRSAGRYIKRIHYGNPTPRRSGENLNERTDWLFEVVFDYGEGHFQRVEAEDERGAGRVDFTIAEQEPWPVRPDPMSSHRAGFEVRTYRLCRRVLMFHHFPEELLTADYLVRATHFDHVESPVHSLVTRVTQSSYLRREDGAYLEHSLPSVDFEYSRAEIQPELREIDRASLENLPVGLNGSRHQWVDLDGEGISGILTDQGRGWFYKANLGEGRFGPQETVTPVPSLAALGRGQQLIDLAGDGQLDLVTLGESASGFYERTDFHLWTNHRAFASVPSVDWRDPNLRFVDLTGDGHADVLVTEDGAFTWYPSLAEDGYGPGVRFRQADNDEAGPRLLFSDATESIYLADMSGDGLTDLVRIRNGSICYWPNLGHGRFGAKITMDRAPWLDPPEQFDQQRIRLADIDGSGITDFLYLHGDRVSIYFNQAGNRWTDAQSIAFPQVDRLSDLTVADLFGNGTACLIWSSSLPGDLRRQMRYIDLMGGGKPHLLVGSRNNLGAETRVRYTASTRFYLEDKAAGRPWVTRLPFPVHVVERVETFDRISRNRFVTRFAYHHGYYDGVEREFRGFALVEQWDTEEFASLQRSDEFPTGDNVDEASHVPPVYTKTWFHTGVHVGNEQVSNFFAGLSDETDLGEYYREPGLADDAAARLLLPDTILPEGLNVEEEREACRALKGATLRQEVYARDGSEREPHPYAVTEQNFTLRVLQRRAANRHAVFLAHPREALTYHYERNPADPRVIHGLTLAVDDYGNTLQSATIAYGRREADPSLPAFEQEQQNRILITCTETSYTNSVEEDDRYRVPLPSEARTQQLTGLSREPGQPRFRFADVREAVESAGRIAYHETPAGSVQSRLLKLTRTLYRGNDLTGPLALGELQSQALPFESYQLAFTPEHLEQVLGDRVTATLLSDEGRYVHFDDDENGWIPSGRVFLSPNEDDGSAEELAFAQEHFFLPQRIRDPFGEISSVVYDAHDLLLLETRDPLGNRVSAGERASDGSLNPRINYRVLQPEVMTDLNGNRSAVAFDILGLVSGTAMMGKMSEALGDSLTGFQPQPTQADVDAVFANPRGPMATQLLGGASSRIVYDVGRFQRFGQPTFAASIVRETHVSELAEGETTDVLVSLAYSDGFGRTIQNKVPAEPGSLAAGGETVDSRWAASGWTIFNNKGKPVRQYEPFFSPDHGFEFGVAAGVSPTLFYDPVGRVVAMLYPNHTWEKTVFDAWRQVSHDVNDTVLMDPADDPDVGGFFRRLPETDYRPTWHALRTDPAHAPAALARWPDARQRQDEADAATKTEAHAATPGILHFDSLGRPCAGIADNGADGQHRTRTEQDIEGNPLRIIDDRGNVVMSYLVQALVAVPGHDMAGRRLFENSRDAGERWVLTDISGKPVRGWNSRGYVLRTLYDPLQRPTHLFVRHEDAAELLAELTRFGESHPDAENLNLRGRIYQVYDGAGVATNHRFDFKGNLLESSRRFAREYRATVDWSALAELTETEEIESAAAELLETEEAFPTRTDFDALNRPVANTTPDNSVHLPTYNEANLLEQLAVQLQGTGSITPVVVNIDYNARGQRERITYATTDGSHVTTAYAYDPDRHRLTRLRTTRHSDGRILQDLIHTHDPIGNITSIRDDSQQTVFFSNAEIDPHTDYTYDALYRLIRVEGREHAVQNNIQQDSADFQTVTGIPFPNSPEALQRYIERYAYDGVGNILSLQHVGGGVERWTRRYQYAADSNRLQATSLPGDPADTFSGTYAYDAHGNMTTIPHLPMMRWDFKDQLQASSRQVMTTGGIPETTYYAYDATGQRVRKVTERQSAVGSTPRRRNERLYLGAFEVFREYNGDGTTVTLERETLHVADGRQRIAQIDTRTQGEDDAPAQDLRFQFGNHLGSVRLELDDLARVLSYEEYHPYGTSAYRAGRSVAETSLKRYRYSGKEKDEETGLYYHEARYYASWLGRWTAADPAGIADGTNLYRYAQNRPSALIDPNGTSSAPSMSEQERAAQIQRQRVQNPPTTPFPDPDDPNDPRNYETFEQFAAGAVGPWTEEGLRGEWELHGEGGEGQQRAIDRAASHERVHQEMAAEITAAQEDQGLYHDYLEWQLENSLRFNENMQQSIQACLANDPTNRHCIYDPNDPAAELEQATINAQQKVGDAVLPGLKARPPRPKALPPARGTKKVAKDARALAEASKQEAAKLAALEKTADALTQRGYTVLVRQGDEGLPDLRIKKIGDAGDLVSAESKRLTRGTQRALHEAIAEGTRSGMEYTVIDATGVLVGESLIRQTFKGFLSRNVPERLAKGSAGAHGRVLVLHGRYELIEFSY</sequence>
<feature type="domain" description="Insecticide toxin TcdB middle/C-terminal" evidence="5">
    <location>
        <begin position="920"/>
        <end position="1048"/>
    </location>
</feature>
<evidence type="ECO:0000256" key="4">
    <source>
        <dbReference type="SAM" id="MobiDB-lite"/>
    </source>
</evidence>
<keyword evidence="8" id="KW-1185">Reference proteome</keyword>
<gene>
    <name evidence="7" type="ORF">CU102_26785</name>
</gene>
<evidence type="ECO:0000256" key="1">
    <source>
        <dbReference type="ARBA" id="ARBA00004613"/>
    </source>
</evidence>
<keyword evidence="2" id="KW-0964">Secreted</keyword>
<feature type="domain" description="Insecticide toxin TcdB middle/N-terminal" evidence="6">
    <location>
        <begin position="699"/>
        <end position="829"/>
    </location>
</feature>
<dbReference type="InterPro" id="IPR022045">
    <property type="entry name" value="TcdB_toxin_mid/N"/>
</dbReference>
<dbReference type="Gene3D" id="2.180.10.10">
    <property type="entry name" value="RHS repeat-associated core"/>
    <property type="match status" value="1"/>
</dbReference>
<feature type="compositionally biased region" description="Polar residues" evidence="4">
    <location>
        <begin position="2229"/>
        <end position="2238"/>
    </location>
</feature>
<evidence type="ECO:0000256" key="2">
    <source>
        <dbReference type="ARBA" id="ARBA00022525"/>
    </source>
</evidence>
<dbReference type="GO" id="GO:0005576">
    <property type="term" value="C:extracellular region"/>
    <property type="evidence" value="ECO:0007669"/>
    <property type="project" value="UniProtKB-SubCell"/>
</dbReference>
<feature type="compositionally biased region" description="Polar residues" evidence="4">
    <location>
        <begin position="50"/>
        <end position="59"/>
    </location>
</feature>
<organism evidence="7 8">
    <name type="scientific">Phyllobacterium brassicacearum</name>
    <dbReference type="NCBI Taxonomy" id="314235"/>
    <lineage>
        <taxon>Bacteria</taxon>
        <taxon>Pseudomonadati</taxon>
        <taxon>Pseudomonadota</taxon>
        <taxon>Alphaproteobacteria</taxon>
        <taxon>Hyphomicrobiales</taxon>
        <taxon>Phyllobacteriaceae</taxon>
        <taxon>Phyllobacterium</taxon>
    </lineage>
</organism>
<dbReference type="PANTHER" id="PTHR32305">
    <property type="match status" value="1"/>
</dbReference>
<dbReference type="NCBIfam" id="TIGR03696">
    <property type="entry name" value="Rhs_assc_core"/>
    <property type="match status" value="1"/>
</dbReference>
<dbReference type="Proteomes" id="UP000241444">
    <property type="component" value="Unassembled WGS sequence"/>
</dbReference>
<dbReference type="Pfam" id="PF12255">
    <property type="entry name" value="TcdB_toxin_midC"/>
    <property type="match status" value="1"/>
</dbReference>
<dbReference type="SUPFAM" id="SSF69318">
    <property type="entry name" value="Integrin alpha N-terminal domain"/>
    <property type="match status" value="1"/>
</dbReference>
<feature type="region of interest" description="Disordered" evidence="4">
    <location>
        <begin position="2225"/>
        <end position="2271"/>
    </location>
</feature>
<protein>
    <submittedName>
        <fullName evidence="7">Toxin</fullName>
    </submittedName>
</protein>
<dbReference type="OrthoDB" id="6057489at2"/>
<dbReference type="InterPro" id="IPR003284">
    <property type="entry name" value="Sal_SpvB"/>
</dbReference>
<accession>A0A2P7B5D6</accession>
<dbReference type="InterPro" id="IPR050708">
    <property type="entry name" value="T6SS_VgrG/RHS"/>
</dbReference>
<dbReference type="EMBL" id="PGGO01000036">
    <property type="protein sequence ID" value="PSH61687.1"/>
    <property type="molecule type" value="Genomic_DNA"/>
</dbReference>
<dbReference type="PRINTS" id="PR01341">
    <property type="entry name" value="SALSPVBPROT"/>
</dbReference>
<keyword evidence="3" id="KW-0843">Virulence</keyword>
<evidence type="ECO:0000256" key="3">
    <source>
        <dbReference type="ARBA" id="ARBA00023026"/>
    </source>
</evidence>
<name>A0A2P7B5D6_9HYPH</name>
<evidence type="ECO:0000259" key="6">
    <source>
        <dbReference type="Pfam" id="PF12256"/>
    </source>
</evidence>
<feature type="region of interest" description="Disordered" evidence="4">
    <location>
        <begin position="2398"/>
        <end position="2418"/>
    </location>
</feature>
<dbReference type="InterPro" id="IPR022044">
    <property type="entry name" value="TcdB_toxin_mid/C"/>
</dbReference>
<proteinExistence type="predicted"/>
<dbReference type="PANTHER" id="PTHR32305:SF15">
    <property type="entry name" value="PROTEIN RHSA-RELATED"/>
    <property type="match status" value="1"/>
</dbReference>
<reference evidence="8" key="1">
    <citation type="submission" date="2017-11" db="EMBL/GenBank/DDBJ databases">
        <authorList>
            <person name="Kuznetsova I."/>
            <person name="Sazanova A."/>
            <person name="Chirak E."/>
            <person name="Safronova V."/>
            <person name="Willems A."/>
        </authorList>
    </citation>
    <scope>NUCLEOTIDE SEQUENCE [LARGE SCALE GENOMIC DNA]</scope>
    <source>
        <strain evidence="8">STM 196</strain>
    </source>
</reference>
<evidence type="ECO:0000259" key="5">
    <source>
        <dbReference type="Pfam" id="PF12255"/>
    </source>
</evidence>